<evidence type="ECO:0000259" key="2">
    <source>
        <dbReference type="SMART" id="SM00458"/>
    </source>
</evidence>
<gene>
    <name evidence="3" type="ORF">C0039_19250</name>
</gene>
<evidence type="ECO:0000313" key="4">
    <source>
        <dbReference type="Proteomes" id="UP000235005"/>
    </source>
</evidence>
<sequence>MKQLTGLSVLFLGLSAQAVAVEFNKDALKSMQQEGHKIVAESQGGKQFKTPNGLCLDYAGKVLMVKSCKGSGSSQTWHFDDQGRLVASDGRCVAGANLANCGGGNNQKWEFDDQGRIAGSNGKCLQTQGNPAKSGAKVVAAGCSAAANQVWK</sequence>
<evidence type="ECO:0000256" key="1">
    <source>
        <dbReference type="SAM" id="SignalP"/>
    </source>
</evidence>
<dbReference type="OrthoDB" id="5732779at2"/>
<feature type="domain" description="Ricin B lectin" evidence="2">
    <location>
        <begin position="44"/>
        <end position="152"/>
    </location>
</feature>
<comment type="caution">
    <text evidence="3">The sequence shown here is derived from an EMBL/GenBank/DDBJ whole genome shotgun (WGS) entry which is preliminary data.</text>
</comment>
<dbReference type="Proteomes" id="UP000235005">
    <property type="component" value="Unassembled WGS sequence"/>
</dbReference>
<dbReference type="EMBL" id="PKUS01000041">
    <property type="protein sequence ID" value="PLW66947.1"/>
    <property type="molecule type" value="Genomic_DNA"/>
</dbReference>
<reference evidence="3 4" key="1">
    <citation type="submission" date="2018-01" db="EMBL/GenBank/DDBJ databases">
        <title>The draft genome sequence of Halioglobus lutimaris HF004.</title>
        <authorList>
            <person name="Du Z.-J."/>
            <person name="Shi M.-J."/>
        </authorList>
    </citation>
    <scope>NUCLEOTIDE SEQUENCE [LARGE SCALE GENOMIC DNA]</scope>
    <source>
        <strain evidence="3 4">HF004</strain>
    </source>
</reference>
<keyword evidence="1" id="KW-0732">Signal</keyword>
<dbReference type="AlphaFoldDB" id="A0A2N5WXI4"/>
<protein>
    <recommendedName>
        <fullName evidence="2">Ricin B lectin domain-containing protein</fullName>
    </recommendedName>
</protein>
<evidence type="ECO:0000313" key="3">
    <source>
        <dbReference type="EMBL" id="PLW66947.1"/>
    </source>
</evidence>
<organism evidence="3 4">
    <name type="scientific">Pseudohalioglobus lutimaris</name>
    <dbReference type="NCBI Taxonomy" id="1737061"/>
    <lineage>
        <taxon>Bacteria</taxon>
        <taxon>Pseudomonadati</taxon>
        <taxon>Pseudomonadota</taxon>
        <taxon>Gammaproteobacteria</taxon>
        <taxon>Cellvibrionales</taxon>
        <taxon>Halieaceae</taxon>
        <taxon>Pseudohalioglobus</taxon>
    </lineage>
</organism>
<name>A0A2N5WXI4_9GAMM</name>
<dbReference type="PROSITE" id="PS50231">
    <property type="entry name" value="RICIN_B_LECTIN"/>
    <property type="match status" value="1"/>
</dbReference>
<keyword evidence="4" id="KW-1185">Reference proteome</keyword>
<dbReference type="Gene3D" id="2.80.10.50">
    <property type="match status" value="2"/>
</dbReference>
<accession>A0A2N5WXI4</accession>
<dbReference type="RefSeq" id="WP_101519000.1">
    <property type="nucleotide sequence ID" value="NZ_PKUS01000041.1"/>
</dbReference>
<dbReference type="SMART" id="SM00458">
    <property type="entry name" value="RICIN"/>
    <property type="match status" value="1"/>
</dbReference>
<dbReference type="Pfam" id="PF00652">
    <property type="entry name" value="Ricin_B_lectin"/>
    <property type="match status" value="1"/>
</dbReference>
<dbReference type="SUPFAM" id="SSF50370">
    <property type="entry name" value="Ricin B-like lectins"/>
    <property type="match status" value="1"/>
</dbReference>
<feature type="chain" id="PRO_5014866092" description="Ricin B lectin domain-containing protein" evidence="1">
    <location>
        <begin position="21"/>
        <end position="152"/>
    </location>
</feature>
<feature type="signal peptide" evidence="1">
    <location>
        <begin position="1"/>
        <end position="20"/>
    </location>
</feature>
<proteinExistence type="predicted"/>
<dbReference type="InterPro" id="IPR000772">
    <property type="entry name" value="Ricin_B_lectin"/>
</dbReference>
<dbReference type="InterPro" id="IPR035992">
    <property type="entry name" value="Ricin_B-like_lectins"/>
</dbReference>